<evidence type="ECO:0000313" key="1">
    <source>
        <dbReference type="EMBL" id="MFC4699352.1"/>
    </source>
</evidence>
<reference evidence="2" key="1">
    <citation type="journal article" date="2019" name="Int. J. Syst. Evol. Microbiol.">
        <title>The Global Catalogue of Microorganisms (GCM) 10K type strain sequencing project: providing services to taxonomists for standard genome sequencing and annotation.</title>
        <authorList>
            <consortium name="The Broad Institute Genomics Platform"/>
            <consortium name="The Broad Institute Genome Sequencing Center for Infectious Disease"/>
            <person name="Wu L."/>
            <person name="Ma J."/>
        </authorList>
    </citation>
    <scope>NUCLEOTIDE SEQUENCE [LARGE SCALE GENOMIC DNA]</scope>
    <source>
        <strain evidence="2">KACC 12507</strain>
    </source>
</reference>
<gene>
    <name evidence="1" type="ORF">ACFO4O_04160</name>
</gene>
<protein>
    <submittedName>
        <fullName evidence="1">Uncharacterized protein</fullName>
    </submittedName>
</protein>
<proteinExistence type="predicted"/>
<sequence length="62" mass="7131">MIDETGIFLTHNELVQLNRIFKIIGEDNLRTHYFIKTDIEAVYEVMGKVCEAIEEMELDGAA</sequence>
<comment type="caution">
    <text evidence="1">The sequence shown here is derived from an EMBL/GenBank/DDBJ whole genome shotgun (WGS) entry which is preliminary data.</text>
</comment>
<accession>A0ABV9LS74</accession>
<dbReference type="EMBL" id="JBHSGU010000002">
    <property type="protein sequence ID" value="MFC4699352.1"/>
    <property type="molecule type" value="Genomic_DNA"/>
</dbReference>
<keyword evidence="2" id="KW-1185">Reference proteome</keyword>
<organism evidence="1 2">
    <name type="scientific">Glaciecola siphonariae</name>
    <dbReference type="NCBI Taxonomy" id="521012"/>
    <lineage>
        <taxon>Bacteria</taxon>
        <taxon>Pseudomonadati</taxon>
        <taxon>Pseudomonadota</taxon>
        <taxon>Gammaproteobacteria</taxon>
        <taxon>Alteromonadales</taxon>
        <taxon>Alteromonadaceae</taxon>
        <taxon>Glaciecola</taxon>
    </lineage>
</organism>
<evidence type="ECO:0000313" key="2">
    <source>
        <dbReference type="Proteomes" id="UP001595897"/>
    </source>
</evidence>
<name>A0ABV9LS74_9ALTE</name>
<dbReference type="RefSeq" id="WP_382406100.1">
    <property type="nucleotide sequence ID" value="NZ_JBHSGU010000002.1"/>
</dbReference>
<dbReference type="Proteomes" id="UP001595897">
    <property type="component" value="Unassembled WGS sequence"/>
</dbReference>